<proteinExistence type="predicted"/>
<reference evidence="3 4" key="2">
    <citation type="submission" date="2018-06" db="EMBL/GenBank/DDBJ databases">
        <title>Metagenomic assembly of (sub)arctic Cyanobacteria and their associated microbiome from non-axenic cultures.</title>
        <authorList>
            <person name="Baurain D."/>
        </authorList>
    </citation>
    <scope>NUCLEOTIDE SEQUENCE [LARGE SCALE GENOMIC DNA]</scope>
    <source>
        <strain evidence="3">ULC129bin1</strain>
    </source>
</reference>
<dbReference type="GO" id="GO:0015074">
    <property type="term" value="P:DNA integration"/>
    <property type="evidence" value="ECO:0007669"/>
    <property type="project" value="InterPro"/>
</dbReference>
<comment type="caution">
    <text evidence="3">The sequence shown here is derived from an EMBL/GenBank/DDBJ whole genome shotgun (WGS) entry which is preliminary data.</text>
</comment>
<dbReference type="GO" id="GO:0003677">
    <property type="term" value="F:DNA binding"/>
    <property type="evidence" value="ECO:0007669"/>
    <property type="project" value="InterPro"/>
</dbReference>
<dbReference type="InterPro" id="IPR011010">
    <property type="entry name" value="DNA_brk_join_enz"/>
</dbReference>
<organism evidence="3 4">
    <name type="scientific">Leptolyngbya foveolarum</name>
    <dbReference type="NCBI Taxonomy" id="47253"/>
    <lineage>
        <taxon>Bacteria</taxon>
        <taxon>Bacillati</taxon>
        <taxon>Cyanobacteriota</taxon>
        <taxon>Cyanophyceae</taxon>
        <taxon>Leptolyngbyales</taxon>
        <taxon>Leptolyngbyaceae</taxon>
        <taxon>Leptolyngbya group</taxon>
        <taxon>Leptolyngbya</taxon>
    </lineage>
</organism>
<dbReference type="EMBL" id="QBMC01000132">
    <property type="protein sequence ID" value="PZO13156.1"/>
    <property type="molecule type" value="Genomic_DNA"/>
</dbReference>
<dbReference type="AlphaFoldDB" id="A0A2W4TVT4"/>
<feature type="domain" description="Tyr recombinase" evidence="2">
    <location>
        <begin position="201"/>
        <end position="364"/>
    </location>
</feature>
<protein>
    <recommendedName>
        <fullName evidence="2">Tyr recombinase domain-containing protein</fullName>
    </recommendedName>
</protein>
<gene>
    <name evidence="3" type="ORF">DCF25_16540</name>
</gene>
<accession>A0A2W4TVT4</accession>
<reference evidence="4" key="1">
    <citation type="submission" date="2018-04" db="EMBL/GenBank/DDBJ databases">
        <authorList>
            <person name="Cornet L."/>
        </authorList>
    </citation>
    <scope>NUCLEOTIDE SEQUENCE [LARGE SCALE GENOMIC DNA]</scope>
</reference>
<evidence type="ECO:0000259" key="2">
    <source>
        <dbReference type="PROSITE" id="PS51898"/>
    </source>
</evidence>
<dbReference type="Proteomes" id="UP000249354">
    <property type="component" value="Unassembled WGS sequence"/>
</dbReference>
<dbReference type="SUPFAM" id="SSF56349">
    <property type="entry name" value="DNA breaking-rejoining enzymes"/>
    <property type="match status" value="1"/>
</dbReference>
<dbReference type="PROSITE" id="PS51898">
    <property type="entry name" value="TYR_RECOMBINASE"/>
    <property type="match status" value="1"/>
</dbReference>
<name>A0A2W4TVT4_9CYAN</name>
<evidence type="ECO:0000313" key="4">
    <source>
        <dbReference type="Proteomes" id="UP000249354"/>
    </source>
</evidence>
<evidence type="ECO:0000313" key="3">
    <source>
        <dbReference type="EMBL" id="PZO13156.1"/>
    </source>
</evidence>
<keyword evidence="1" id="KW-0233">DNA recombination</keyword>
<dbReference type="GO" id="GO:0006310">
    <property type="term" value="P:DNA recombination"/>
    <property type="evidence" value="ECO:0007669"/>
    <property type="project" value="UniProtKB-KW"/>
</dbReference>
<dbReference type="Gene3D" id="1.10.443.10">
    <property type="entry name" value="Intergrase catalytic core"/>
    <property type="match status" value="1"/>
</dbReference>
<sequence length="381" mass="44336">MVKRSEKYTIEAVNQRLKVEGISVALKKEGERVYMVATLPPKPWLRKASSKPYQQRIAVSQTDSVSGIRYAEAEARRLGDRIAAWRATRKDPRFFDWSLYQSNERTVVGSVAEIVRAFETHYKETHTLEDATWVKNWHQVFRQLPQERSLTEEMLIQEALSKPRNTRVRLRTCCKLQSLANFAGVEVDLLQYRGGYSASKVQPRRLPTDEEIAAWYYKIPNKGWQWVYGILAAAALRPHEAFFSGWESDSFEVYQGKTGPRSVLQFFYPEWIEEWNLTKIHLPRTDAEKAYRQQRLGERVSRQFKRYGIPFGPYDLRHRAAVRMSVDFSLPPTVAARLMGHTVTEHTQTYHKHITKAQQERAISRALNVKDRPKPPAALNR</sequence>
<dbReference type="InterPro" id="IPR002104">
    <property type="entry name" value="Integrase_catalytic"/>
</dbReference>
<evidence type="ECO:0000256" key="1">
    <source>
        <dbReference type="ARBA" id="ARBA00023172"/>
    </source>
</evidence>
<dbReference type="InterPro" id="IPR013762">
    <property type="entry name" value="Integrase-like_cat_sf"/>
</dbReference>